<keyword evidence="1" id="KW-1133">Transmembrane helix</keyword>
<sequence length="907" mass="88848">MTILCRALLLLCVFGCSSAHAQLNALSYDRASSASFVASANAATGALGNLGAGSSGCCAFGAGANAFDPFSQRLYAFGPDPASAMAPWQLHVFNATTGTALPDVTLGQAGRIIGAAFEQVPPRLLALRAAAGGDVDLVEVDPASGALVVLNSGLPGCCMPTPNAVAYRAGVVYLSAQLRGSSTPTLFGFPVDGSAVTSVALVAPLTVLNTDPSSGVMYGMLQALSGPGTGATLSLVQVDSATGALTPIGSALVDCCALAPDVGAISSGSLTVVARPISASGHAFLSFDLGSGVASFSAAPVADSRIVNGLFDGAKGLEATTTTITSVVPEPSQMGQAYTVSVTVTATSAPVSGNVIVDDGIGGSCTFALPATACALNGSVLGPITITASYQGQGVFIGSSDTTTHNVVQATSTTAITSIVPAGSSPIGQPYTVNVAVNGFSPSGTVVVDDGVGANCSMTLPATNCVLTSNSIGPRTITASYAGDINNTPSSATAAYSIGQAPSVTTITGIVPAGSSVVGQPYTVSVSVSGFGTPVGTVMVDDGAGANCTIALPASSCALTSTVAGARTLTASYSGDTDNLPSSGTAAYTIDRAPSTTSITSVAPNPPTAGSAYSVSVSVSGFGTPLGAVTIDDGNGGSCVLNLPATACNLNSTVAGALSLTASYAGDANNLPSSGTFALVAQQAATTTTLSAAPDPAIIGMPVQLTASINQPLAVGVALGGSVDFLDGATPIPGCSAVNVVAGIAQCSTSFAATGIRNLQANYLGDANNLASTGTLDLAVDRVPTSTTLGVSPNPALSNTDVQLAIAVSGGVAPLSGTVSVTSNGVAIAECQNLVLVAGTTGCQFRTALEGQFTLVATYSGDVDDDGSSATAILDVGTVELPIGGRWITLLLGLGMVLLGLRVLRRT</sequence>
<evidence type="ECO:0000259" key="3">
    <source>
        <dbReference type="Pfam" id="PF16640"/>
    </source>
</evidence>
<evidence type="ECO:0000313" key="5">
    <source>
        <dbReference type="Proteomes" id="UP000198575"/>
    </source>
</evidence>
<accession>A0A1I4XNW3</accession>
<dbReference type="Gene3D" id="2.60.40.10">
    <property type="entry name" value="Immunoglobulins"/>
    <property type="match status" value="4"/>
</dbReference>
<dbReference type="STRING" id="578942.SAMN05216289_11117"/>
<dbReference type="InterPro" id="IPR013783">
    <property type="entry name" value="Ig-like_fold"/>
</dbReference>
<evidence type="ECO:0000256" key="1">
    <source>
        <dbReference type="SAM" id="Phobius"/>
    </source>
</evidence>
<feature type="domain" description="Bacterial Ig-like" evidence="3">
    <location>
        <begin position="690"/>
        <end position="777"/>
    </location>
</feature>
<feature type="chain" id="PRO_5011550105" evidence="2">
    <location>
        <begin position="22"/>
        <end position="907"/>
    </location>
</feature>
<name>A0A1I4XNW3_9GAMM</name>
<keyword evidence="5" id="KW-1185">Reference proteome</keyword>
<organism evidence="4 5">
    <name type="scientific">Dokdonella immobilis</name>
    <dbReference type="NCBI Taxonomy" id="578942"/>
    <lineage>
        <taxon>Bacteria</taxon>
        <taxon>Pseudomonadati</taxon>
        <taxon>Pseudomonadota</taxon>
        <taxon>Gammaproteobacteria</taxon>
        <taxon>Lysobacterales</taxon>
        <taxon>Rhodanobacteraceae</taxon>
        <taxon>Dokdonella</taxon>
    </lineage>
</organism>
<dbReference type="Proteomes" id="UP000198575">
    <property type="component" value="Unassembled WGS sequence"/>
</dbReference>
<reference evidence="4 5" key="1">
    <citation type="submission" date="2016-10" db="EMBL/GenBank/DDBJ databases">
        <authorList>
            <person name="de Groot N.N."/>
        </authorList>
    </citation>
    <scope>NUCLEOTIDE SEQUENCE [LARGE SCALE GENOMIC DNA]</scope>
    <source>
        <strain evidence="4 5">CGMCC 1.7659</strain>
    </source>
</reference>
<dbReference type="RefSeq" id="WP_092407356.1">
    <property type="nucleotide sequence ID" value="NZ_FOVF01000011.1"/>
</dbReference>
<evidence type="ECO:0000313" key="4">
    <source>
        <dbReference type="EMBL" id="SFN27482.1"/>
    </source>
</evidence>
<dbReference type="InterPro" id="IPR032109">
    <property type="entry name" value="Big_3_5"/>
</dbReference>
<keyword evidence="1" id="KW-0472">Membrane</keyword>
<protein>
    <submittedName>
        <fullName evidence="4">Ig-like domain (Group 3)</fullName>
    </submittedName>
</protein>
<gene>
    <name evidence="4" type="ORF">SAMN05216289_11117</name>
</gene>
<keyword evidence="1" id="KW-0812">Transmembrane</keyword>
<keyword evidence="2" id="KW-0732">Signal</keyword>
<feature type="transmembrane region" description="Helical" evidence="1">
    <location>
        <begin position="887"/>
        <end position="904"/>
    </location>
</feature>
<dbReference type="EMBL" id="FOVF01000011">
    <property type="protein sequence ID" value="SFN27482.1"/>
    <property type="molecule type" value="Genomic_DNA"/>
</dbReference>
<dbReference type="Pfam" id="PF16640">
    <property type="entry name" value="Big_3_5"/>
    <property type="match status" value="1"/>
</dbReference>
<dbReference type="AlphaFoldDB" id="A0A1I4XNW3"/>
<proteinExistence type="predicted"/>
<dbReference type="OrthoDB" id="9793251at2"/>
<evidence type="ECO:0000256" key="2">
    <source>
        <dbReference type="SAM" id="SignalP"/>
    </source>
</evidence>
<feature type="signal peptide" evidence="2">
    <location>
        <begin position="1"/>
        <end position="21"/>
    </location>
</feature>